<dbReference type="InterPro" id="IPR001915">
    <property type="entry name" value="Peptidase_M48"/>
</dbReference>
<evidence type="ECO:0000259" key="13">
    <source>
        <dbReference type="Pfam" id="PF01435"/>
    </source>
</evidence>
<feature type="domain" description="Peptidase M48" evidence="13">
    <location>
        <begin position="79"/>
        <end position="313"/>
    </location>
</feature>
<dbReference type="InterPro" id="IPR050083">
    <property type="entry name" value="HtpX_protease"/>
</dbReference>
<evidence type="ECO:0000256" key="3">
    <source>
        <dbReference type="ARBA" id="ARBA00022475"/>
    </source>
</evidence>
<dbReference type="PANTHER" id="PTHR43221:SF1">
    <property type="entry name" value="PROTEASE HTPX"/>
    <property type="match status" value="1"/>
</dbReference>
<dbReference type="RefSeq" id="WP_092775239.1">
    <property type="nucleotide sequence ID" value="NZ_FOGI01000002.1"/>
</dbReference>
<keyword evidence="7" id="KW-0378">Hydrolase</keyword>
<keyword evidence="15" id="KW-1185">Reference proteome</keyword>
<keyword evidence="5 12" id="KW-0812">Transmembrane</keyword>
<gene>
    <name evidence="14" type="ORF">SAMN04487818_102310</name>
</gene>
<organism evidence="14 15">
    <name type="scientific">Actinokineospora terrae</name>
    <dbReference type="NCBI Taxonomy" id="155974"/>
    <lineage>
        <taxon>Bacteria</taxon>
        <taxon>Bacillati</taxon>
        <taxon>Actinomycetota</taxon>
        <taxon>Actinomycetes</taxon>
        <taxon>Pseudonocardiales</taxon>
        <taxon>Pseudonocardiaceae</taxon>
        <taxon>Actinokineospora</taxon>
    </lineage>
</organism>
<evidence type="ECO:0000256" key="4">
    <source>
        <dbReference type="ARBA" id="ARBA00022670"/>
    </source>
</evidence>
<keyword evidence="11 12" id="KW-0472">Membrane</keyword>
<dbReference type="Gene3D" id="3.30.2010.10">
    <property type="entry name" value="Metalloproteases ('zincins'), catalytic domain"/>
    <property type="match status" value="1"/>
</dbReference>
<dbReference type="PANTHER" id="PTHR43221">
    <property type="entry name" value="PROTEASE HTPX"/>
    <property type="match status" value="1"/>
</dbReference>
<dbReference type="Proteomes" id="UP000199051">
    <property type="component" value="Unassembled WGS sequence"/>
</dbReference>
<comment type="subcellular location">
    <subcellularLocation>
        <location evidence="2">Cell membrane</location>
        <topology evidence="2">Multi-pass membrane protein</topology>
    </subcellularLocation>
</comment>
<feature type="transmembrane region" description="Helical" evidence="12">
    <location>
        <begin position="6"/>
        <end position="31"/>
    </location>
</feature>
<evidence type="ECO:0000256" key="1">
    <source>
        <dbReference type="ARBA" id="ARBA00001947"/>
    </source>
</evidence>
<evidence type="ECO:0000256" key="12">
    <source>
        <dbReference type="SAM" id="Phobius"/>
    </source>
</evidence>
<dbReference type="GO" id="GO:0046872">
    <property type="term" value="F:metal ion binding"/>
    <property type="evidence" value="ECO:0007669"/>
    <property type="project" value="UniProtKB-KW"/>
</dbReference>
<comment type="cofactor">
    <cofactor evidence="1">
        <name>Zn(2+)</name>
        <dbReference type="ChEBI" id="CHEBI:29105"/>
    </cofactor>
</comment>
<dbReference type="GO" id="GO:0004222">
    <property type="term" value="F:metalloendopeptidase activity"/>
    <property type="evidence" value="ECO:0007669"/>
    <property type="project" value="InterPro"/>
</dbReference>
<keyword evidence="3" id="KW-1003">Cell membrane</keyword>
<keyword evidence="8" id="KW-0862">Zinc</keyword>
<feature type="transmembrane region" description="Helical" evidence="12">
    <location>
        <begin position="43"/>
        <end position="62"/>
    </location>
</feature>
<accession>A0A1H9MSF5</accession>
<reference evidence="15" key="1">
    <citation type="submission" date="2016-10" db="EMBL/GenBank/DDBJ databases">
        <authorList>
            <person name="Varghese N."/>
            <person name="Submissions S."/>
        </authorList>
    </citation>
    <scope>NUCLEOTIDE SEQUENCE [LARGE SCALE GENOMIC DNA]</scope>
    <source>
        <strain evidence="15">DSM 44260</strain>
    </source>
</reference>
<evidence type="ECO:0000256" key="11">
    <source>
        <dbReference type="ARBA" id="ARBA00023136"/>
    </source>
</evidence>
<evidence type="ECO:0000256" key="9">
    <source>
        <dbReference type="ARBA" id="ARBA00022989"/>
    </source>
</evidence>
<keyword evidence="6" id="KW-0479">Metal-binding</keyword>
<proteinExistence type="predicted"/>
<evidence type="ECO:0000313" key="15">
    <source>
        <dbReference type="Proteomes" id="UP000199051"/>
    </source>
</evidence>
<evidence type="ECO:0000256" key="5">
    <source>
        <dbReference type="ARBA" id="ARBA00022692"/>
    </source>
</evidence>
<dbReference type="EMBL" id="FOGI01000002">
    <property type="protein sequence ID" value="SER26612.1"/>
    <property type="molecule type" value="Genomic_DNA"/>
</dbReference>
<keyword evidence="9 12" id="KW-1133">Transmembrane helix</keyword>
<dbReference type="GO" id="GO:0006508">
    <property type="term" value="P:proteolysis"/>
    <property type="evidence" value="ECO:0007669"/>
    <property type="project" value="UniProtKB-KW"/>
</dbReference>
<dbReference type="Pfam" id="PF01435">
    <property type="entry name" value="Peptidase_M48"/>
    <property type="match status" value="1"/>
</dbReference>
<keyword evidence="4 14" id="KW-0645">Protease</keyword>
<keyword evidence="10" id="KW-0482">Metalloprotease</keyword>
<dbReference type="AlphaFoldDB" id="A0A1H9MSF5"/>
<evidence type="ECO:0000313" key="14">
    <source>
        <dbReference type="EMBL" id="SER26612.1"/>
    </source>
</evidence>
<sequence>MFLFARAAVAVGMLAGFYLVAFGLLGGLVALEVAMLRSSVPRGLEAAVLVVPVVFAILAAVFTVDRRVDEQLAGIPVTPRQQPRLWELVRRLADEVGTRVPDEIRVVAEVNARVVETTRVLGLVVLRRRMYVGAPLLAAMTERQLAAVLAHELGHYANRDTRLSGVVLTGRDALVRLLDGMTTEIWPQRHLRRLFLGYTKLYARVSSALCRRQELAADAVSARITGSDAAVSALRELHVVDHLWRIFTHRHLAAGWSAGYLPRSMFDGFAQLRATPEAHPVLDHVRQQDPQDVDRGPYDSHPPMADRIAAIGAMAVPERAGWAERPAIELLDDAVPLLDRSLMLTMDADADRKRRVDWATLGHVGFRHRWVKQITRLVRAAGKLVRRPPSLGAVLDALDAGRLADLVPHDRKPGDPVVTPQARRERARVLLSRELYQLVLLALIDAGHGRWSVDWTFLPSLDTGEFDLTVLPALVEAALAEEPDTSGLRALLAESGVELPYRPLVHSGGKR</sequence>
<evidence type="ECO:0000256" key="8">
    <source>
        <dbReference type="ARBA" id="ARBA00022833"/>
    </source>
</evidence>
<dbReference type="CDD" id="cd07328">
    <property type="entry name" value="M48_Ste24p_like"/>
    <property type="match status" value="1"/>
</dbReference>
<dbReference type="STRING" id="155974.SAMN04487818_102310"/>
<evidence type="ECO:0000256" key="10">
    <source>
        <dbReference type="ARBA" id="ARBA00023049"/>
    </source>
</evidence>
<evidence type="ECO:0000256" key="6">
    <source>
        <dbReference type="ARBA" id="ARBA00022723"/>
    </source>
</evidence>
<evidence type="ECO:0000256" key="2">
    <source>
        <dbReference type="ARBA" id="ARBA00004651"/>
    </source>
</evidence>
<protein>
    <submittedName>
        <fullName evidence="14">Zn-dependent protease with chaperone function</fullName>
    </submittedName>
</protein>
<name>A0A1H9MSF5_9PSEU</name>
<dbReference type="GO" id="GO:0005886">
    <property type="term" value="C:plasma membrane"/>
    <property type="evidence" value="ECO:0007669"/>
    <property type="project" value="UniProtKB-SubCell"/>
</dbReference>
<evidence type="ECO:0000256" key="7">
    <source>
        <dbReference type="ARBA" id="ARBA00022801"/>
    </source>
</evidence>